<evidence type="ECO:0000313" key="4">
    <source>
        <dbReference type="Proteomes" id="UP000572051"/>
    </source>
</evidence>
<accession>A0A7Z0EMB2</accession>
<gene>
    <name evidence="3" type="ORF">HNR10_002390</name>
</gene>
<dbReference type="InterPro" id="IPR006015">
    <property type="entry name" value="Universal_stress_UspA"/>
</dbReference>
<dbReference type="InterPro" id="IPR014729">
    <property type="entry name" value="Rossmann-like_a/b/a_fold"/>
</dbReference>
<dbReference type="InterPro" id="IPR006016">
    <property type="entry name" value="UspA"/>
</dbReference>
<comment type="caution">
    <text evidence="3">The sequence shown here is derived from an EMBL/GenBank/DDBJ whole genome shotgun (WGS) entry which is preliminary data.</text>
</comment>
<sequence length="282" mass="29542">MKSSILVGVDGSEAALKAVDWAAAEAVRRDGRLLLLTAFTMYTAEVAFTWREEDIKISLDQVLDEAQDRALAVAPKLEVERVTVLDPPTVALLHRAAEAAMVVVGLRGRGGFPGLKAGSVAYRVAAHAPVPVVVVGPETEARGDPVVVVGDDGSPHGQKALAAAFDAAAALSARVHVVRAWEPLIPPAQMMVSYDLGAIHAAEEDALRHDLEPWLTKYPDVPVRSETAESAPVPALARAAQGARLLVVGARGRHGPSVLALGSTAHGLLHRAPCPVMIVHAG</sequence>
<dbReference type="PANTHER" id="PTHR46268">
    <property type="entry name" value="STRESS RESPONSE PROTEIN NHAX"/>
    <property type="match status" value="1"/>
</dbReference>
<feature type="domain" description="UspA" evidence="2">
    <location>
        <begin position="4"/>
        <end position="135"/>
    </location>
</feature>
<comment type="similarity">
    <text evidence="1">Belongs to the universal stress protein A family.</text>
</comment>
<name>A0A7Z0EMB2_9ACTN</name>
<dbReference type="PRINTS" id="PR01438">
    <property type="entry name" value="UNVRSLSTRESS"/>
</dbReference>
<feature type="domain" description="UspA" evidence="2">
    <location>
        <begin position="147"/>
        <end position="280"/>
    </location>
</feature>
<reference evidence="3 4" key="1">
    <citation type="submission" date="2020-07" db="EMBL/GenBank/DDBJ databases">
        <title>Sequencing the genomes of 1000 actinobacteria strains.</title>
        <authorList>
            <person name="Klenk H.-P."/>
        </authorList>
    </citation>
    <scope>NUCLEOTIDE SEQUENCE [LARGE SCALE GENOMIC DNA]</scope>
    <source>
        <strain evidence="3 4">DSM 44442</strain>
    </source>
</reference>
<dbReference type="AlphaFoldDB" id="A0A7Z0EMB2"/>
<dbReference type="EMBL" id="JACCFS010000001">
    <property type="protein sequence ID" value="NYJ34509.1"/>
    <property type="molecule type" value="Genomic_DNA"/>
</dbReference>
<evidence type="ECO:0000259" key="2">
    <source>
        <dbReference type="Pfam" id="PF00582"/>
    </source>
</evidence>
<dbReference type="Proteomes" id="UP000572051">
    <property type="component" value="Unassembled WGS sequence"/>
</dbReference>
<protein>
    <submittedName>
        <fullName evidence="3">Nucleotide-binding universal stress UspA family protein</fullName>
    </submittedName>
</protein>
<dbReference type="RefSeq" id="WP_179823157.1">
    <property type="nucleotide sequence ID" value="NZ_JACCFS010000001.1"/>
</dbReference>
<dbReference type="Gene3D" id="3.40.50.620">
    <property type="entry name" value="HUPs"/>
    <property type="match status" value="2"/>
</dbReference>
<dbReference type="SUPFAM" id="SSF52402">
    <property type="entry name" value="Adenine nucleotide alpha hydrolases-like"/>
    <property type="match status" value="2"/>
</dbReference>
<keyword evidence="4" id="KW-1185">Reference proteome</keyword>
<proteinExistence type="inferred from homology"/>
<evidence type="ECO:0000256" key="1">
    <source>
        <dbReference type="ARBA" id="ARBA00008791"/>
    </source>
</evidence>
<dbReference type="PANTHER" id="PTHR46268:SF6">
    <property type="entry name" value="UNIVERSAL STRESS PROTEIN UP12"/>
    <property type="match status" value="1"/>
</dbReference>
<dbReference type="Pfam" id="PF00582">
    <property type="entry name" value="Usp"/>
    <property type="match status" value="2"/>
</dbReference>
<evidence type="ECO:0000313" key="3">
    <source>
        <dbReference type="EMBL" id="NYJ34509.1"/>
    </source>
</evidence>
<organism evidence="3 4">
    <name type="scientific">Nocardiopsis aegyptia</name>
    <dbReference type="NCBI Taxonomy" id="220378"/>
    <lineage>
        <taxon>Bacteria</taxon>
        <taxon>Bacillati</taxon>
        <taxon>Actinomycetota</taxon>
        <taxon>Actinomycetes</taxon>
        <taxon>Streptosporangiales</taxon>
        <taxon>Nocardiopsidaceae</taxon>
        <taxon>Nocardiopsis</taxon>
    </lineage>
</organism>